<keyword evidence="2" id="KW-1185">Reference proteome</keyword>
<comment type="caution">
    <text evidence="1">The sequence shown here is derived from an EMBL/GenBank/DDBJ whole genome shotgun (WGS) entry which is preliminary data.</text>
</comment>
<organism evidence="1 2">
    <name type="scientific">Brevifollis gellanilyticus</name>
    <dbReference type="NCBI Taxonomy" id="748831"/>
    <lineage>
        <taxon>Bacteria</taxon>
        <taxon>Pseudomonadati</taxon>
        <taxon>Verrucomicrobiota</taxon>
        <taxon>Verrucomicrobiia</taxon>
        <taxon>Verrucomicrobiales</taxon>
        <taxon>Verrucomicrobiaceae</taxon>
    </lineage>
</organism>
<sequence length="109" mass="12515">MSITATQICEQFELLNDEERIEVFNSLRKRLPEHGDELDELLALAESRSAEMTSGRVQGTSWAEVQKQLDDEEVDLAEKRDAELAAGTKKLISEDEFRARMERFKATLR</sequence>
<dbReference type="EMBL" id="BKAG01000024">
    <property type="protein sequence ID" value="GEP44049.1"/>
    <property type="molecule type" value="Genomic_DNA"/>
</dbReference>
<proteinExistence type="predicted"/>
<evidence type="ECO:0000313" key="1">
    <source>
        <dbReference type="EMBL" id="GEP44049.1"/>
    </source>
</evidence>
<evidence type="ECO:0000313" key="2">
    <source>
        <dbReference type="Proteomes" id="UP000321577"/>
    </source>
</evidence>
<dbReference type="AlphaFoldDB" id="A0A512MBE1"/>
<protein>
    <submittedName>
        <fullName evidence="1">Uncharacterized protein</fullName>
    </submittedName>
</protein>
<accession>A0A512MBE1</accession>
<dbReference type="RefSeq" id="WP_146851603.1">
    <property type="nucleotide sequence ID" value="NZ_BKAG01000024.1"/>
</dbReference>
<gene>
    <name evidence="1" type="ORF">BGE01nite_33400</name>
</gene>
<name>A0A512MBE1_9BACT</name>
<dbReference type="Proteomes" id="UP000321577">
    <property type="component" value="Unassembled WGS sequence"/>
</dbReference>
<reference evidence="1 2" key="1">
    <citation type="submission" date="2019-07" db="EMBL/GenBank/DDBJ databases">
        <title>Whole genome shotgun sequence of Brevifollis gellanilyticus NBRC 108608.</title>
        <authorList>
            <person name="Hosoyama A."/>
            <person name="Uohara A."/>
            <person name="Ohji S."/>
            <person name="Ichikawa N."/>
        </authorList>
    </citation>
    <scope>NUCLEOTIDE SEQUENCE [LARGE SCALE GENOMIC DNA]</scope>
    <source>
        <strain evidence="1 2">NBRC 108608</strain>
    </source>
</reference>